<dbReference type="GO" id="GO:0005886">
    <property type="term" value="C:plasma membrane"/>
    <property type="evidence" value="ECO:0007669"/>
    <property type="project" value="TreeGrafter"/>
</dbReference>
<evidence type="ECO:0000256" key="6">
    <source>
        <dbReference type="ARBA" id="ARBA00023180"/>
    </source>
</evidence>
<feature type="disulfide bond" evidence="7">
    <location>
        <begin position="324"/>
        <end position="333"/>
    </location>
</feature>
<comment type="caution">
    <text evidence="7">Lacks conserved residue(s) required for the propagation of feature annotation.</text>
</comment>
<comment type="function">
    <text evidence="9">Putative Notch ligand involved in the mediation of Notch signaling.</text>
</comment>
<feature type="disulfide bond" evidence="7">
    <location>
        <begin position="403"/>
        <end position="412"/>
    </location>
</feature>
<keyword evidence="4 9" id="KW-0677">Repeat</keyword>
<keyword evidence="5 7" id="KW-1015">Disulfide bond</keyword>
<feature type="disulfide bond" evidence="7">
    <location>
        <begin position="768"/>
        <end position="777"/>
    </location>
</feature>
<dbReference type="AlphaFoldDB" id="A0AAV7JJG9"/>
<dbReference type="PROSITE" id="PS01187">
    <property type="entry name" value="EGF_CA"/>
    <property type="match status" value="2"/>
</dbReference>
<dbReference type="FunFam" id="2.10.25.10:FF:000066">
    <property type="entry name" value="FAT atypical cadherin 4"/>
    <property type="match status" value="1"/>
</dbReference>
<feature type="disulfide bond" evidence="7">
    <location>
        <begin position="534"/>
        <end position="543"/>
    </location>
</feature>
<feature type="disulfide bond" evidence="7">
    <location>
        <begin position="728"/>
        <end position="737"/>
    </location>
</feature>
<dbReference type="InterPro" id="IPR018097">
    <property type="entry name" value="EGF_Ca-bd_CS"/>
</dbReference>
<evidence type="ECO:0000256" key="5">
    <source>
        <dbReference type="ARBA" id="ARBA00023157"/>
    </source>
</evidence>
<keyword evidence="9 10" id="KW-0812">Transmembrane</keyword>
<feature type="chain" id="PRO_5043552197" description="Delta-like protein" evidence="11">
    <location>
        <begin position="19"/>
        <end position="932"/>
    </location>
</feature>
<dbReference type="SUPFAM" id="SSF57184">
    <property type="entry name" value="Growth factor receptor domain"/>
    <property type="match status" value="1"/>
</dbReference>
<evidence type="ECO:0000259" key="12">
    <source>
        <dbReference type="PROSITE" id="PS50026"/>
    </source>
</evidence>
<dbReference type="PROSITE" id="PS51051">
    <property type="entry name" value="DSL"/>
    <property type="match status" value="1"/>
</dbReference>
<proteinExistence type="predicted"/>
<feature type="domain" description="EGF-like" evidence="12">
    <location>
        <begin position="415"/>
        <end position="451"/>
    </location>
</feature>
<feature type="domain" description="EGF-like" evidence="12">
    <location>
        <begin position="702"/>
        <end position="738"/>
    </location>
</feature>
<dbReference type="GO" id="GO:0005509">
    <property type="term" value="F:calcium ion binding"/>
    <property type="evidence" value="ECO:0007669"/>
    <property type="project" value="InterPro"/>
</dbReference>
<dbReference type="GO" id="GO:0009986">
    <property type="term" value="C:cell surface"/>
    <property type="evidence" value="ECO:0007669"/>
    <property type="project" value="TreeGrafter"/>
</dbReference>
<evidence type="ECO:0000256" key="3">
    <source>
        <dbReference type="ARBA" id="ARBA00022729"/>
    </source>
</evidence>
<dbReference type="PROSITE" id="PS50026">
    <property type="entry name" value="EGF_3"/>
    <property type="match status" value="12"/>
</dbReference>
<dbReference type="InterPro" id="IPR000152">
    <property type="entry name" value="EGF-type_Asp/Asn_hydroxyl_site"/>
</dbReference>
<dbReference type="FunFam" id="2.10.25.10:FF:000321">
    <property type="entry name" value="Protein delta homolog 1"/>
    <property type="match status" value="1"/>
</dbReference>
<dbReference type="FunFam" id="2.10.25.140:FF:000001">
    <property type="entry name" value="Delta-like protein"/>
    <property type="match status" value="1"/>
</dbReference>
<dbReference type="InterPro" id="IPR013032">
    <property type="entry name" value="EGF-like_CS"/>
</dbReference>
<evidence type="ECO:0000256" key="2">
    <source>
        <dbReference type="ARBA" id="ARBA00022536"/>
    </source>
</evidence>
<dbReference type="Pfam" id="PF01414">
    <property type="entry name" value="DSL"/>
    <property type="match status" value="1"/>
</dbReference>
<feature type="domain" description="EGF-like" evidence="12">
    <location>
        <begin position="780"/>
        <end position="814"/>
    </location>
</feature>
<evidence type="ECO:0000256" key="10">
    <source>
        <dbReference type="SAM" id="Phobius"/>
    </source>
</evidence>
<dbReference type="Pfam" id="PF12661">
    <property type="entry name" value="hEGF"/>
    <property type="match status" value="5"/>
</dbReference>
<dbReference type="InterPro" id="IPR009030">
    <property type="entry name" value="Growth_fac_rcpt_cys_sf"/>
</dbReference>
<reference evidence="14 15" key="1">
    <citation type="journal article" date="2023" name="BMC Biol.">
        <title>The compact genome of the sponge Oopsacas minuta (Hexactinellida) is lacking key metazoan core genes.</title>
        <authorList>
            <person name="Santini S."/>
            <person name="Schenkelaars Q."/>
            <person name="Jourda C."/>
            <person name="Duchesne M."/>
            <person name="Belahbib H."/>
            <person name="Rocher C."/>
            <person name="Selva M."/>
            <person name="Riesgo A."/>
            <person name="Vervoort M."/>
            <person name="Leys S.P."/>
            <person name="Kodjabachian L."/>
            <person name="Le Bivic A."/>
            <person name="Borchiellini C."/>
            <person name="Claverie J.M."/>
            <person name="Renard E."/>
        </authorList>
    </citation>
    <scope>NUCLEOTIDE SEQUENCE [LARGE SCALE GENOMIC DNA]</scope>
    <source>
        <strain evidence="14">SPO-2</strain>
    </source>
</reference>
<dbReference type="PANTHER" id="PTHR45836:SF13">
    <property type="entry name" value="PROTEIN CRUMBS"/>
    <property type="match status" value="1"/>
</dbReference>
<sequence length="932" mass="102500">MLYSIILLLAVSWIGVWTIEYPQGHDVSFYFWSCSINGRLANGRCCDTSYNVTDCPGDCDVNFFVCIREHNETSKYCNSSTSSHINIFRYIYLYVKNITFFEGDNVFGRGLHNPLVYSFYGNWSKQVQTVLAVRDFDLSGDNYFTLIDYIDVNWTRSAGEDIERRNYAGAYKNMIVHVGLKIDCWEAWYGEYCNVYCVRRDDSEGHYECDTNGDKLCLEGWTGVHCLTRICYPACPMGASCNTSTRVCECNNGYKEVGELCKCIPHSECNLIGGRCQLPGECNCLTGYSGNNCDTTDYCLVKGNPCTNEGVCVPTGNYTYICECSSGYQGDHCDFMACPNTGCGASLPCGNNGMCSNITTGVHCMCDSGYIGRCCDTLINYCLENPCPHGVCQNMIGDYVCTCDAGYSGKDCDMPIDECGIYERCSNGVCIDIIAGYLCDCDTGYHGVNCTDMCSNTSLCDWYTGENCETNIDDCMGACANGATCTDGIDSHHCHCISGYTGISCADDVDECYLYNRCIHGACNNNIGSYTCNCINGYTGQYCDTFIQLDYCSMNNLCVNGGACLNDHFTTRCECNGGYSGTYCEVEPDPCLDIICYNEGVCKAGLCECSVSYTNPECSQLVDVCEELVSPADCNGECVNDVTLSEGYICDCYPGYTGPTCHIDIDDCITGECLNQGICTDGLNEYFCECQYGYAGDRCEEVLNTCETNNCLNGAVCLIDGADSVCQCQEGYITPICQKIENCDRKSCSNKGECKEMSEDLREAVCLCDGGYTGKYCDSIIDYCIPDPCDVGAICYSGINSYYCKCDNNVSGCVESGDPGWQLIEGIDNSVAGLAGGLVLGVTLTLLSVLILVLIILIVRYKRKRRQPVERENTGDTFINPFFDGTAIYPLIDPPSYDTVQVPHYLIKPAVPAGEEKNETFENYTYKPKIPL</sequence>
<dbReference type="Gene3D" id="2.10.25.10">
    <property type="entry name" value="Laminin"/>
    <property type="match status" value="10"/>
</dbReference>
<dbReference type="PROSITE" id="PS00022">
    <property type="entry name" value="EGF_1"/>
    <property type="match status" value="11"/>
</dbReference>
<feature type="signal peptide" evidence="11">
    <location>
        <begin position="1"/>
        <end position="18"/>
    </location>
</feature>
<feature type="domain" description="EGF-like" evidence="12">
    <location>
        <begin position="508"/>
        <end position="544"/>
    </location>
</feature>
<dbReference type="InterPro" id="IPR001881">
    <property type="entry name" value="EGF-like_Ca-bd_dom"/>
</dbReference>
<dbReference type="GO" id="GO:0007219">
    <property type="term" value="P:Notch signaling pathway"/>
    <property type="evidence" value="ECO:0007669"/>
    <property type="project" value="TreeGrafter"/>
</dbReference>
<organism evidence="14 15">
    <name type="scientific">Oopsacas minuta</name>
    <dbReference type="NCBI Taxonomy" id="111878"/>
    <lineage>
        <taxon>Eukaryota</taxon>
        <taxon>Metazoa</taxon>
        <taxon>Porifera</taxon>
        <taxon>Hexactinellida</taxon>
        <taxon>Hexasterophora</taxon>
        <taxon>Lyssacinosida</taxon>
        <taxon>Leucopsacidae</taxon>
        <taxon>Oopsacas</taxon>
    </lineage>
</organism>
<dbReference type="SUPFAM" id="SSF57196">
    <property type="entry name" value="EGF/Laminin"/>
    <property type="match status" value="6"/>
</dbReference>
<feature type="domain" description="EGF-like" evidence="12">
    <location>
        <begin position="664"/>
        <end position="700"/>
    </location>
</feature>
<evidence type="ECO:0000256" key="1">
    <source>
        <dbReference type="ARBA" id="ARBA00022473"/>
    </source>
</evidence>
<feature type="transmembrane region" description="Helical" evidence="10">
    <location>
        <begin position="834"/>
        <end position="859"/>
    </location>
</feature>
<feature type="disulfide bond" evidence="8">
    <location>
        <begin position="197"/>
        <end position="209"/>
    </location>
</feature>
<dbReference type="PROSITE" id="PS01186">
    <property type="entry name" value="EGF_2"/>
    <property type="match status" value="11"/>
</dbReference>
<feature type="disulfide bond" evidence="8">
    <location>
        <begin position="184"/>
        <end position="193"/>
    </location>
</feature>
<keyword evidence="9 10" id="KW-0472">Membrane</keyword>
<comment type="subcellular location">
    <subcellularLocation>
        <location evidence="9">Membrane</location>
        <topology evidence="9">Single-pass type I membrane protein</topology>
    </subcellularLocation>
</comment>
<evidence type="ECO:0000256" key="8">
    <source>
        <dbReference type="PROSITE-ProRule" id="PRU00377"/>
    </source>
</evidence>
<keyword evidence="1 9" id="KW-0217">Developmental protein</keyword>
<feature type="disulfide bond" evidence="8">
    <location>
        <begin position="217"/>
        <end position="226"/>
    </location>
</feature>
<feature type="domain" description="EGF-like" evidence="12">
    <location>
        <begin position="295"/>
        <end position="334"/>
    </location>
</feature>
<dbReference type="Gene3D" id="2.10.25.140">
    <property type="match status" value="1"/>
</dbReference>
<keyword evidence="15" id="KW-1185">Reference proteome</keyword>
<feature type="disulfide bond" evidence="7">
    <location>
        <begin position="496"/>
        <end position="505"/>
    </location>
</feature>
<dbReference type="InterPro" id="IPR000742">
    <property type="entry name" value="EGF"/>
</dbReference>
<dbReference type="PROSITE" id="PS00010">
    <property type="entry name" value="ASX_HYDROXYL"/>
    <property type="match status" value="4"/>
</dbReference>
<feature type="disulfide bond" evidence="7">
    <location>
        <begin position="366"/>
        <end position="375"/>
    </location>
</feature>
<dbReference type="PANTHER" id="PTHR45836">
    <property type="entry name" value="SLIT HOMOLOG"/>
    <property type="match status" value="1"/>
</dbReference>
<feature type="domain" description="EGF-like" evidence="12">
    <location>
        <begin position="339"/>
        <end position="376"/>
    </location>
</feature>
<dbReference type="InterPro" id="IPR001774">
    <property type="entry name" value="DSL"/>
</dbReference>
<dbReference type="SMART" id="SM00051">
    <property type="entry name" value="DSL"/>
    <property type="match status" value="1"/>
</dbReference>
<feature type="disulfide bond" evidence="7">
    <location>
        <begin position="690"/>
        <end position="699"/>
    </location>
</feature>
<keyword evidence="2 7" id="KW-0245">EGF-like domain</keyword>
<dbReference type="CDD" id="cd00054">
    <property type="entry name" value="EGF_CA"/>
    <property type="match status" value="6"/>
</dbReference>
<dbReference type="SMART" id="SM00179">
    <property type="entry name" value="EGF_CA"/>
    <property type="match status" value="8"/>
</dbReference>
<dbReference type="EMBL" id="JAKMXF010000322">
    <property type="protein sequence ID" value="KAI6649065.1"/>
    <property type="molecule type" value="Genomic_DNA"/>
</dbReference>
<keyword evidence="9 10" id="KW-1133">Transmembrane helix</keyword>
<feature type="domain" description="EGF-like" evidence="12">
    <location>
        <begin position="378"/>
        <end position="413"/>
    </location>
</feature>
<dbReference type="Proteomes" id="UP001165289">
    <property type="component" value="Unassembled WGS sequence"/>
</dbReference>
<dbReference type="Pfam" id="PF00008">
    <property type="entry name" value="EGF"/>
    <property type="match status" value="1"/>
</dbReference>
<evidence type="ECO:0000259" key="13">
    <source>
        <dbReference type="PROSITE" id="PS51051"/>
    </source>
</evidence>
<evidence type="ECO:0000256" key="9">
    <source>
        <dbReference type="RuleBase" id="RU280815"/>
    </source>
</evidence>
<feature type="disulfide bond" evidence="7">
    <location>
        <begin position="652"/>
        <end position="661"/>
    </location>
</feature>
<evidence type="ECO:0000313" key="14">
    <source>
        <dbReference type="EMBL" id="KAI6649065.1"/>
    </source>
</evidence>
<dbReference type="GO" id="GO:0043235">
    <property type="term" value="C:receptor complex"/>
    <property type="evidence" value="ECO:0007669"/>
    <property type="project" value="TreeGrafter"/>
</dbReference>
<feature type="disulfide bond" evidence="7">
    <location>
        <begin position="475"/>
        <end position="485"/>
    </location>
</feature>
<protein>
    <recommendedName>
        <fullName evidence="9">Delta-like protein</fullName>
    </recommendedName>
</protein>
<name>A0AAV7JJG9_9METZ</name>
<feature type="disulfide bond" evidence="7">
    <location>
        <begin position="382"/>
        <end position="392"/>
    </location>
</feature>
<evidence type="ECO:0000256" key="11">
    <source>
        <dbReference type="SAM" id="SignalP"/>
    </source>
</evidence>
<evidence type="ECO:0000256" key="7">
    <source>
        <dbReference type="PROSITE-ProRule" id="PRU00076"/>
    </source>
</evidence>
<feature type="domain" description="EGF-like" evidence="12">
    <location>
        <begin position="471"/>
        <end position="506"/>
    </location>
</feature>
<accession>A0AAV7JJG9</accession>
<feature type="disulfide bond" evidence="7">
    <location>
        <begin position="575"/>
        <end position="584"/>
    </location>
</feature>
<keyword evidence="6" id="KW-0325">Glycoprotein</keyword>
<feature type="domain" description="EGF-like" evidence="12">
    <location>
        <begin position="548"/>
        <end position="585"/>
    </location>
</feature>
<evidence type="ECO:0000256" key="4">
    <source>
        <dbReference type="ARBA" id="ARBA00022737"/>
    </source>
</evidence>
<feature type="domain" description="DSL" evidence="13">
    <location>
        <begin position="182"/>
        <end position="226"/>
    </location>
</feature>
<feature type="disulfide bond" evidence="7">
    <location>
        <begin position="441"/>
        <end position="450"/>
    </location>
</feature>
<feature type="domain" description="EGF-like" evidence="12">
    <location>
        <begin position="621"/>
        <end position="662"/>
    </location>
</feature>
<feature type="domain" description="EGF-like" evidence="12">
    <location>
        <begin position="739"/>
        <end position="778"/>
    </location>
</feature>
<dbReference type="SMART" id="SM00181">
    <property type="entry name" value="EGF"/>
    <property type="match status" value="15"/>
</dbReference>
<gene>
    <name evidence="14" type="ORF">LOD99_6786</name>
</gene>
<keyword evidence="3 9" id="KW-0732">Signal</keyword>
<comment type="caution">
    <text evidence="14">The sequence shown here is derived from an EMBL/GenBank/DDBJ whole genome shotgun (WGS) entry which is preliminary data.</text>
</comment>
<evidence type="ECO:0000313" key="15">
    <source>
        <dbReference type="Proteomes" id="UP001165289"/>
    </source>
</evidence>
<dbReference type="InterPro" id="IPR051355">
    <property type="entry name" value="Notch/Slit_guidance"/>
</dbReference>